<sequence>MIAAQGNSDFGHCDHNRFLIDTITVTTTTVIPGGPPIRRAAARRHLDAGAGAHAALAHVVPRQTTSLPTAIPPYASGCSDNSTSYSSACSCIGVSPSTTTAPAPAVSTVISTTTTTQTITSTATTPTGTPTPNLTIQQYLNTPCTGVPDIVNVITAGQCAATGTKNVNFGTYNPAAGCTCVVAFYYTANCSGNMVSVPPPQDPTCVPLRKMAFLDGRGE</sequence>
<organism evidence="1 2">
    <name type="scientific">Rhypophila decipiens</name>
    <dbReference type="NCBI Taxonomy" id="261697"/>
    <lineage>
        <taxon>Eukaryota</taxon>
        <taxon>Fungi</taxon>
        <taxon>Dikarya</taxon>
        <taxon>Ascomycota</taxon>
        <taxon>Pezizomycotina</taxon>
        <taxon>Sordariomycetes</taxon>
        <taxon>Sordariomycetidae</taxon>
        <taxon>Sordariales</taxon>
        <taxon>Naviculisporaceae</taxon>
        <taxon>Rhypophila</taxon>
    </lineage>
</organism>
<reference evidence="1" key="1">
    <citation type="journal article" date="2023" name="Mol. Phylogenet. Evol.">
        <title>Genome-scale phylogeny and comparative genomics of the fungal order Sordariales.</title>
        <authorList>
            <person name="Hensen N."/>
            <person name="Bonometti L."/>
            <person name="Westerberg I."/>
            <person name="Brannstrom I.O."/>
            <person name="Guillou S."/>
            <person name="Cros-Aarteil S."/>
            <person name="Calhoun S."/>
            <person name="Haridas S."/>
            <person name="Kuo A."/>
            <person name="Mondo S."/>
            <person name="Pangilinan J."/>
            <person name="Riley R."/>
            <person name="LaButti K."/>
            <person name="Andreopoulos B."/>
            <person name="Lipzen A."/>
            <person name="Chen C."/>
            <person name="Yan M."/>
            <person name="Daum C."/>
            <person name="Ng V."/>
            <person name="Clum A."/>
            <person name="Steindorff A."/>
            <person name="Ohm R.A."/>
            <person name="Martin F."/>
            <person name="Silar P."/>
            <person name="Natvig D.O."/>
            <person name="Lalanne C."/>
            <person name="Gautier V."/>
            <person name="Ament-Velasquez S.L."/>
            <person name="Kruys A."/>
            <person name="Hutchinson M.I."/>
            <person name="Powell A.J."/>
            <person name="Barry K."/>
            <person name="Miller A.N."/>
            <person name="Grigoriev I.V."/>
            <person name="Debuchy R."/>
            <person name="Gladieux P."/>
            <person name="Hiltunen Thoren M."/>
            <person name="Johannesson H."/>
        </authorList>
    </citation>
    <scope>NUCLEOTIDE SEQUENCE</scope>
    <source>
        <strain evidence="1">PSN293</strain>
    </source>
</reference>
<accession>A0AAN7AYY3</accession>
<evidence type="ECO:0000313" key="2">
    <source>
        <dbReference type="Proteomes" id="UP001301769"/>
    </source>
</evidence>
<proteinExistence type="predicted"/>
<evidence type="ECO:0000313" key="1">
    <source>
        <dbReference type="EMBL" id="KAK4206601.1"/>
    </source>
</evidence>
<dbReference type="Proteomes" id="UP001301769">
    <property type="component" value="Unassembled WGS sequence"/>
</dbReference>
<gene>
    <name evidence="1" type="ORF">QBC37DRAFT_380932</name>
</gene>
<reference evidence="1" key="2">
    <citation type="submission" date="2023-05" db="EMBL/GenBank/DDBJ databases">
        <authorList>
            <consortium name="Lawrence Berkeley National Laboratory"/>
            <person name="Steindorff A."/>
            <person name="Hensen N."/>
            <person name="Bonometti L."/>
            <person name="Westerberg I."/>
            <person name="Brannstrom I.O."/>
            <person name="Guillou S."/>
            <person name="Cros-Aarteil S."/>
            <person name="Calhoun S."/>
            <person name="Haridas S."/>
            <person name="Kuo A."/>
            <person name="Mondo S."/>
            <person name="Pangilinan J."/>
            <person name="Riley R."/>
            <person name="Labutti K."/>
            <person name="Andreopoulos B."/>
            <person name="Lipzen A."/>
            <person name="Chen C."/>
            <person name="Yanf M."/>
            <person name="Daum C."/>
            <person name="Ng V."/>
            <person name="Clum A."/>
            <person name="Ohm R."/>
            <person name="Martin F."/>
            <person name="Silar P."/>
            <person name="Natvig D."/>
            <person name="Lalanne C."/>
            <person name="Gautier V."/>
            <person name="Ament-Velasquez S.L."/>
            <person name="Kruys A."/>
            <person name="Hutchinson M.I."/>
            <person name="Powell A.J."/>
            <person name="Barry K."/>
            <person name="Miller A.N."/>
            <person name="Grigoriev I.V."/>
            <person name="Debuchy R."/>
            <person name="Gladieux P."/>
            <person name="Thoren M.H."/>
            <person name="Johannesson H."/>
        </authorList>
    </citation>
    <scope>NUCLEOTIDE SEQUENCE</scope>
    <source>
        <strain evidence="1">PSN293</strain>
    </source>
</reference>
<keyword evidence="2" id="KW-1185">Reference proteome</keyword>
<dbReference type="AlphaFoldDB" id="A0AAN7AYY3"/>
<dbReference type="EMBL" id="MU858379">
    <property type="protein sequence ID" value="KAK4206601.1"/>
    <property type="molecule type" value="Genomic_DNA"/>
</dbReference>
<comment type="caution">
    <text evidence="1">The sequence shown here is derived from an EMBL/GenBank/DDBJ whole genome shotgun (WGS) entry which is preliminary data.</text>
</comment>
<name>A0AAN7AYY3_9PEZI</name>
<protein>
    <submittedName>
        <fullName evidence="1">Uncharacterized protein</fullName>
    </submittedName>
</protein>